<comment type="similarity">
    <text evidence="2">Belongs to the glycosyl hydrolase 2 family.</text>
</comment>
<dbReference type="InterPro" id="IPR014718">
    <property type="entry name" value="GH-type_carb-bd"/>
</dbReference>
<dbReference type="SUPFAM" id="SSF49785">
    <property type="entry name" value="Galactose-binding domain-like"/>
    <property type="match status" value="1"/>
</dbReference>
<evidence type="ECO:0000256" key="2">
    <source>
        <dbReference type="ARBA" id="ARBA00007401"/>
    </source>
</evidence>
<dbReference type="InterPro" id="IPR023232">
    <property type="entry name" value="Glyco_hydro_2_AS"/>
</dbReference>
<dbReference type="SUPFAM" id="SSF51445">
    <property type="entry name" value="(Trans)glycosidases"/>
    <property type="match status" value="1"/>
</dbReference>
<reference evidence="10 11" key="1">
    <citation type="journal article" date="2015" name="Genome Announc.">
        <title>Complete Genome Sequence of Clavibacter michiganensis subsp. insidiosus R1-1 Using PacBio Single-Molecule Real-Time Technology.</title>
        <authorList>
            <person name="Lu Y."/>
            <person name="Samac D.A."/>
            <person name="Glazebrook J."/>
            <person name="Ishimaru C.A."/>
        </authorList>
    </citation>
    <scope>NUCLEOTIDE SEQUENCE [LARGE SCALE GENOMIC DNA]</scope>
    <source>
        <strain evidence="10 11">R1-1</strain>
    </source>
</reference>
<dbReference type="SUPFAM" id="SSF74650">
    <property type="entry name" value="Galactose mutarotase-like"/>
    <property type="match status" value="1"/>
</dbReference>
<dbReference type="InterPro" id="IPR013783">
    <property type="entry name" value="Ig-like_fold"/>
</dbReference>
<accession>A0A0D5CED4</accession>
<evidence type="ECO:0000256" key="6">
    <source>
        <dbReference type="ARBA" id="ARBA00023295"/>
    </source>
</evidence>
<dbReference type="Gene3D" id="3.20.20.80">
    <property type="entry name" value="Glycosidases"/>
    <property type="match status" value="1"/>
</dbReference>
<dbReference type="OrthoDB" id="9762066at2"/>
<evidence type="ECO:0000313" key="10">
    <source>
        <dbReference type="EMBL" id="AJW78008.1"/>
    </source>
</evidence>
<feature type="region of interest" description="Disordered" evidence="8">
    <location>
        <begin position="1"/>
        <end position="26"/>
    </location>
</feature>
<dbReference type="GO" id="GO:0030246">
    <property type="term" value="F:carbohydrate binding"/>
    <property type="evidence" value="ECO:0007669"/>
    <property type="project" value="InterPro"/>
</dbReference>
<evidence type="ECO:0000256" key="4">
    <source>
        <dbReference type="ARBA" id="ARBA00013303"/>
    </source>
</evidence>
<dbReference type="EMBL" id="CP011043">
    <property type="protein sequence ID" value="AJW78008.1"/>
    <property type="molecule type" value="Genomic_DNA"/>
</dbReference>
<dbReference type="Gene3D" id="2.70.98.10">
    <property type="match status" value="1"/>
</dbReference>
<dbReference type="InterPro" id="IPR008979">
    <property type="entry name" value="Galactose-bd-like_sf"/>
</dbReference>
<dbReference type="Pfam" id="PF02837">
    <property type="entry name" value="Glyco_hydro_2_N"/>
    <property type="match status" value="1"/>
</dbReference>
<dbReference type="PANTHER" id="PTHR46323:SF2">
    <property type="entry name" value="BETA-GALACTOSIDASE"/>
    <property type="match status" value="1"/>
</dbReference>
<dbReference type="EC" id="3.2.1.23" evidence="3"/>
<feature type="region of interest" description="Disordered" evidence="8">
    <location>
        <begin position="741"/>
        <end position="773"/>
    </location>
</feature>
<evidence type="ECO:0000256" key="7">
    <source>
        <dbReference type="ARBA" id="ARBA00032230"/>
    </source>
</evidence>
<dbReference type="Pfam" id="PF16353">
    <property type="entry name" value="LacZ_4"/>
    <property type="match status" value="1"/>
</dbReference>
<keyword evidence="5" id="KW-0378">Hydrolase</keyword>
<proteinExistence type="inferred from homology"/>
<dbReference type="GO" id="GO:0009341">
    <property type="term" value="C:beta-galactosidase complex"/>
    <property type="evidence" value="ECO:0007669"/>
    <property type="project" value="InterPro"/>
</dbReference>
<dbReference type="RefSeq" id="WP_045526407.1">
    <property type="nucleotide sequence ID" value="NZ_CP011043.1"/>
</dbReference>
<dbReference type="Gene3D" id="2.60.40.10">
    <property type="entry name" value="Immunoglobulins"/>
    <property type="match status" value="2"/>
</dbReference>
<evidence type="ECO:0000313" key="11">
    <source>
        <dbReference type="Proteomes" id="UP000032604"/>
    </source>
</evidence>
<organism evidence="10 11">
    <name type="scientific">Clavibacter michiganensis subsp. insidiosus</name>
    <dbReference type="NCBI Taxonomy" id="33014"/>
    <lineage>
        <taxon>Bacteria</taxon>
        <taxon>Bacillati</taxon>
        <taxon>Actinomycetota</taxon>
        <taxon>Actinomycetes</taxon>
        <taxon>Micrococcales</taxon>
        <taxon>Microbacteriaceae</taxon>
        <taxon>Clavibacter</taxon>
    </lineage>
</organism>
<evidence type="ECO:0000256" key="3">
    <source>
        <dbReference type="ARBA" id="ARBA00012756"/>
    </source>
</evidence>
<feature type="domain" description="Beta galactosidase small chain/" evidence="9">
    <location>
        <begin position="711"/>
        <end position="996"/>
    </location>
</feature>
<dbReference type="Gene3D" id="2.60.120.260">
    <property type="entry name" value="Galactose-binding domain-like"/>
    <property type="match status" value="1"/>
</dbReference>
<dbReference type="SUPFAM" id="SSF49303">
    <property type="entry name" value="beta-Galactosidase/glucuronidase domain"/>
    <property type="match status" value="2"/>
</dbReference>
<dbReference type="HOGENOM" id="CLU_002346_0_0_11"/>
<dbReference type="SMART" id="SM01038">
    <property type="entry name" value="Bgal_small_N"/>
    <property type="match status" value="1"/>
</dbReference>
<evidence type="ECO:0000256" key="1">
    <source>
        <dbReference type="ARBA" id="ARBA00001412"/>
    </source>
</evidence>
<dbReference type="InterPro" id="IPR032312">
    <property type="entry name" value="LacZ_4"/>
</dbReference>
<dbReference type="InterPro" id="IPR006104">
    <property type="entry name" value="Glyco_hydro_2_N"/>
</dbReference>
<feature type="region of interest" description="Disordered" evidence="8">
    <location>
        <begin position="686"/>
        <end position="705"/>
    </location>
</feature>
<dbReference type="GO" id="GO:0005990">
    <property type="term" value="P:lactose catabolic process"/>
    <property type="evidence" value="ECO:0007669"/>
    <property type="project" value="TreeGrafter"/>
</dbReference>
<comment type="catalytic activity">
    <reaction evidence="1">
        <text>Hydrolysis of terminal non-reducing beta-D-galactose residues in beta-D-galactosides.</text>
        <dbReference type="EC" id="3.2.1.23"/>
    </reaction>
</comment>
<dbReference type="InterPro" id="IPR004199">
    <property type="entry name" value="B-gal_small/dom_5"/>
</dbReference>
<sequence length="996" mass="108406">MPHLDDVAPGSASRLPPRARFTTDAPVHPLDGDWRFRLLPEAPVDRADAPPEVADPSLDDAALDAAGWTTLPVPSHWVLHGHGSPAYTNLQYPFPIDPPHVPDANPTGEHRRAFTLPASFADAERVLLRTDGIEGLATFWVNGVEAGWTTGSRLATEIDVTELLVPGANVLGIRVHQWSAASYLEDQDQWWLPGIFRPVELLARPAGALDDVRVRADRDPADGSGRLELEVDGAFPVVVRVPELGIHVTWETPADVAPVAIPAVDAWSAERPRLYDLTVSSPGETASLRIGFRTVRIDGDALLVDGRRLTFRGVNRHESHPERGRVFDEAEARADLELIKRSGIDAIRTSHYPPHPRLLDIADELGFWVVLECDLETHGFWDVEWRDNPSDDPRWRDAYLDRITRTVGRDRNHPSIVMWSLGNESGTGRNIAAMSAWVRRADPTRPVHYEGDLTGEHTDVYSRMYPTLEEIDSVCGTPVASIHETTGATGAKQRAKPFILCEYGHAMGNGPGSLADYEDAIDRWPRLHGGFVWEWRDHGLLARTADGRPFHAYGGDFGEPVHDGPFVMDGLLLSDGTPTPGLAELAAVIAPVRVRVAADGSGVRVENRRHSASTDDVDLVWILAHDGRQVARGILEHAALGAGDAATIPLPAEARAAGHAEEAHVTVQVVTRHDAPWAEAGHVVSSHQALVRDRPAPRPRPAGRWHGDALGVGTFDARGDLVAWGGVPVRGPRLELWRAPTENDRGAGQGSYELAEPELTRGRGAEETPPSADRWRERGLHRLTHRRLGSTRTAGGLETRMRVQAAHSGAGVDVAFRWTATDRGLLLATEVVPFGIWDCTWPRVGVRIDLPAALAEHPVAWHGTGPGESYADSRTAVRVGRFASSVDGLAVAYARPQETGHRPGLRSLVVGDGSATPLTVTTVPDASGHRAGFQLSRWTPQQMTDVGHPHELPASDGLHLLLDDAQHGLGSRACGPDVLPRHALWPSLRTWEVLLG</sequence>
<dbReference type="InterPro" id="IPR006103">
    <property type="entry name" value="Glyco_hydro_2_cat"/>
</dbReference>
<evidence type="ECO:0000256" key="8">
    <source>
        <dbReference type="SAM" id="MobiDB-lite"/>
    </source>
</evidence>
<dbReference type="PATRIC" id="fig|33014.5.peg.345"/>
<gene>
    <name evidence="10" type="ORF">VO01_01635</name>
</gene>
<dbReference type="KEGG" id="cmh:VO01_01635"/>
<evidence type="ECO:0000256" key="5">
    <source>
        <dbReference type="ARBA" id="ARBA00022801"/>
    </source>
</evidence>
<dbReference type="Pfam" id="PF02929">
    <property type="entry name" value="Bgal_small_N"/>
    <property type="match status" value="1"/>
</dbReference>
<dbReference type="PROSITE" id="PS00608">
    <property type="entry name" value="GLYCOSYL_HYDROL_F2_2"/>
    <property type="match status" value="1"/>
</dbReference>
<dbReference type="GO" id="GO:0004565">
    <property type="term" value="F:beta-galactosidase activity"/>
    <property type="evidence" value="ECO:0007669"/>
    <property type="project" value="UniProtKB-EC"/>
</dbReference>
<dbReference type="PANTHER" id="PTHR46323">
    <property type="entry name" value="BETA-GALACTOSIDASE"/>
    <property type="match status" value="1"/>
</dbReference>
<dbReference type="Proteomes" id="UP000032604">
    <property type="component" value="Chromosome"/>
</dbReference>
<dbReference type="InterPro" id="IPR011013">
    <property type="entry name" value="Gal_mutarotase_sf_dom"/>
</dbReference>
<dbReference type="InterPro" id="IPR006101">
    <property type="entry name" value="Glyco_hydro_2"/>
</dbReference>
<keyword evidence="6" id="KW-0326">Glycosidase</keyword>
<evidence type="ECO:0000259" key="9">
    <source>
        <dbReference type="SMART" id="SM01038"/>
    </source>
</evidence>
<dbReference type="Pfam" id="PF02836">
    <property type="entry name" value="Glyco_hydro_2_C"/>
    <property type="match status" value="1"/>
</dbReference>
<dbReference type="InterPro" id="IPR036156">
    <property type="entry name" value="Beta-gal/glucu_dom_sf"/>
</dbReference>
<protein>
    <recommendedName>
        <fullName evidence="4">Beta-galactosidase</fullName>
        <ecNumber evidence="3">3.2.1.23</ecNumber>
    </recommendedName>
    <alternativeName>
        <fullName evidence="7">Lactase</fullName>
    </alternativeName>
</protein>
<dbReference type="InterPro" id="IPR017853">
    <property type="entry name" value="GH"/>
</dbReference>
<name>A0A0D5CED4_9MICO</name>
<dbReference type="PRINTS" id="PR00132">
    <property type="entry name" value="GLHYDRLASE2"/>
</dbReference>
<dbReference type="InterPro" id="IPR050347">
    <property type="entry name" value="Bact_Beta-galactosidase"/>
</dbReference>
<dbReference type="AlphaFoldDB" id="A0A0D5CED4"/>